<dbReference type="EMBL" id="JAQSIO010000002">
    <property type="protein sequence ID" value="MDD0814361.1"/>
    <property type="molecule type" value="Genomic_DNA"/>
</dbReference>
<protein>
    <submittedName>
        <fullName evidence="1">Nucleoside 2-deoxyribosyltransferase</fullName>
    </submittedName>
</protein>
<dbReference type="Gene3D" id="3.40.50.450">
    <property type="match status" value="1"/>
</dbReference>
<evidence type="ECO:0000313" key="1">
    <source>
        <dbReference type="EMBL" id="MDD0814361.1"/>
    </source>
</evidence>
<keyword evidence="2" id="KW-1185">Reference proteome</keyword>
<dbReference type="InterPro" id="IPR051239">
    <property type="entry name" value="2'-dNMP_N-hydrolase"/>
</dbReference>
<dbReference type="SUPFAM" id="SSF52309">
    <property type="entry name" value="N-(deoxy)ribosyltransferase-like"/>
    <property type="match status" value="1"/>
</dbReference>
<gene>
    <name evidence="1" type="ORF">PSQ39_06935</name>
</gene>
<dbReference type="Pfam" id="PF05014">
    <property type="entry name" value="Nuc_deoxyrib_tr"/>
    <property type="match status" value="1"/>
</dbReference>
<organism evidence="1 2">
    <name type="scientific">Curvibacter microcysteis</name>
    <dbReference type="NCBI Taxonomy" id="3026419"/>
    <lineage>
        <taxon>Bacteria</taxon>
        <taxon>Pseudomonadati</taxon>
        <taxon>Pseudomonadota</taxon>
        <taxon>Betaproteobacteria</taxon>
        <taxon>Burkholderiales</taxon>
        <taxon>Comamonadaceae</taxon>
        <taxon>Curvibacter</taxon>
    </lineage>
</organism>
<dbReference type="RefSeq" id="WP_273925976.1">
    <property type="nucleotide sequence ID" value="NZ_JAQSIO010000002.1"/>
</dbReference>
<dbReference type="InterPro" id="IPR007710">
    <property type="entry name" value="Nucleoside_deoxyribTrfase"/>
</dbReference>
<sequence length="184" mass="19478">MTLPSSAPRPAPRIYLAGPDVFYPEARERGRQMQALCASLGLVGLYPLDGDLSDTEATPLSLRIYQANRQLIQSADAVVANLRDFRGFEPDSGTVWEASFALALGKPVVGYLPQANSLIERMAGQHQAGVDADGCTVEDFGLPLNLMLAHSLSAVAYGAEDGLQGLRAALLVVRRLLDAGGSPG</sequence>
<dbReference type="PANTHER" id="PTHR15364">
    <property type="entry name" value="2'-DEOXYNUCLEOSIDE 5'-PHOSPHATE N-HYDROLASE 1"/>
    <property type="match status" value="1"/>
</dbReference>
<name>A0ABT5MCR0_9BURK</name>
<accession>A0ABT5MCR0</accession>
<reference evidence="1 2" key="1">
    <citation type="submission" date="2023-02" db="EMBL/GenBank/DDBJ databases">
        <title>Bacterial whole genome sequence for Curvibacter sp. HBC28.</title>
        <authorList>
            <person name="Le V."/>
            <person name="Ko S.-R."/>
            <person name="Ahn C.-Y."/>
            <person name="Oh H.-M."/>
        </authorList>
    </citation>
    <scope>NUCLEOTIDE SEQUENCE [LARGE SCALE GENOMIC DNA]</scope>
    <source>
        <strain evidence="1 2">HBC28</strain>
    </source>
</reference>
<proteinExistence type="predicted"/>
<dbReference type="PANTHER" id="PTHR15364:SF0">
    <property type="entry name" value="2'-DEOXYNUCLEOSIDE 5'-PHOSPHATE N-HYDROLASE 1"/>
    <property type="match status" value="1"/>
</dbReference>
<dbReference type="Proteomes" id="UP001528672">
    <property type="component" value="Unassembled WGS sequence"/>
</dbReference>
<evidence type="ECO:0000313" key="2">
    <source>
        <dbReference type="Proteomes" id="UP001528672"/>
    </source>
</evidence>
<comment type="caution">
    <text evidence="1">The sequence shown here is derived from an EMBL/GenBank/DDBJ whole genome shotgun (WGS) entry which is preliminary data.</text>
</comment>